<accession>A0AAD5BKG5</accession>
<evidence type="ECO:0000313" key="2">
    <source>
        <dbReference type="Proteomes" id="UP001206925"/>
    </source>
</evidence>
<reference evidence="1" key="1">
    <citation type="submission" date="2022-06" db="EMBL/GenBank/DDBJ databases">
        <title>Uncovering the hologenomic basis of an extraordinary plant invasion.</title>
        <authorList>
            <person name="Bieker V.C."/>
            <person name="Martin M.D."/>
            <person name="Gilbert T."/>
            <person name="Hodgins K."/>
            <person name="Battlay P."/>
            <person name="Petersen B."/>
            <person name="Wilson J."/>
        </authorList>
    </citation>
    <scope>NUCLEOTIDE SEQUENCE</scope>
    <source>
        <strain evidence="1">AA19_3_7</strain>
        <tissue evidence="1">Leaf</tissue>
    </source>
</reference>
<dbReference type="EMBL" id="JAMZMK010012129">
    <property type="protein sequence ID" value="KAI7724937.1"/>
    <property type="molecule type" value="Genomic_DNA"/>
</dbReference>
<protein>
    <recommendedName>
        <fullName evidence="3">FBD domain-containing protein</fullName>
    </recommendedName>
</protein>
<organism evidence="1 2">
    <name type="scientific">Ambrosia artemisiifolia</name>
    <name type="common">Common ragweed</name>
    <dbReference type="NCBI Taxonomy" id="4212"/>
    <lineage>
        <taxon>Eukaryota</taxon>
        <taxon>Viridiplantae</taxon>
        <taxon>Streptophyta</taxon>
        <taxon>Embryophyta</taxon>
        <taxon>Tracheophyta</taxon>
        <taxon>Spermatophyta</taxon>
        <taxon>Magnoliopsida</taxon>
        <taxon>eudicotyledons</taxon>
        <taxon>Gunneridae</taxon>
        <taxon>Pentapetalae</taxon>
        <taxon>asterids</taxon>
        <taxon>campanulids</taxon>
        <taxon>Asterales</taxon>
        <taxon>Asteraceae</taxon>
        <taxon>Asteroideae</taxon>
        <taxon>Heliantheae alliance</taxon>
        <taxon>Heliantheae</taxon>
        <taxon>Ambrosia</taxon>
    </lineage>
</organism>
<evidence type="ECO:0008006" key="3">
    <source>
        <dbReference type="Google" id="ProtNLM"/>
    </source>
</evidence>
<evidence type="ECO:0000313" key="1">
    <source>
        <dbReference type="EMBL" id="KAI7724937.1"/>
    </source>
</evidence>
<proteinExistence type="predicted"/>
<dbReference type="Proteomes" id="UP001206925">
    <property type="component" value="Unassembled WGS sequence"/>
</dbReference>
<dbReference type="AlphaFoldDB" id="A0AAD5BKG5"/>
<name>A0AAD5BKG5_AMBAR</name>
<keyword evidence="2" id="KW-1185">Reference proteome</keyword>
<comment type="caution">
    <text evidence="1">The sequence shown here is derived from an EMBL/GenBank/DDBJ whole genome shotgun (WGS) entry which is preliminary data.</text>
</comment>
<sequence>MSGGVSEWLVLDSVPKERPTSLIYLKSLELTQWCLDGNYGSAFLLSLIKCSPNLESMHLEMEDGLDFSADEYSDVWLEHLKDLFVCFGTNELETELIKFIFARSPKLEKVSILTAVDRKQESKMLKTLLRAPCASRAVTITPLRL</sequence>
<gene>
    <name evidence="1" type="ORF">M8C21_005490</name>
</gene>